<gene>
    <name evidence="1" type="ORF">HMPREF9436_02428</name>
</gene>
<protein>
    <recommendedName>
        <fullName evidence="3">Repeat protein</fullName>
    </recommendedName>
</protein>
<proteinExistence type="predicted"/>
<evidence type="ECO:0000313" key="1">
    <source>
        <dbReference type="EMBL" id="EFQ06098.1"/>
    </source>
</evidence>
<dbReference type="AlphaFoldDB" id="E2ZL72"/>
<dbReference type="Proteomes" id="UP000006028">
    <property type="component" value="Unassembled WGS sequence"/>
</dbReference>
<evidence type="ECO:0008006" key="3">
    <source>
        <dbReference type="Google" id="ProtNLM"/>
    </source>
</evidence>
<dbReference type="Gene3D" id="2.160.20.20">
    <property type="match status" value="1"/>
</dbReference>
<dbReference type="BioCyc" id="FCF748224-HMP:GTSS-429-MONOMER"/>
<comment type="caution">
    <text evidence="1">The sequence shown here is derived from an EMBL/GenBank/DDBJ whole genome shotgun (WGS) entry which is preliminary data.</text>
</comment>
<sequence length="637" mass="67715">MHLLWGGGTPENGVTAQEDTAAKTIPTTGMTITEGGNYEIPEGTYTRPIEINVTDTTQPVNIAIKGKVTATDKCDPFFNIKKAGIVNIENEGNYEVDCTTRPSHFMFISYSGAQVTVTNGKYKGSGGTHLMMNFSGSLTLNNITAQTESSYAITSAGTVIINGGTYTRSGPISSSIENGAIGNGGGTMELHDVTVNSCQVAVTNSNGELTIDGGNYTSDNGFNCIRNESAGLKIDRGAFDGRSASCIQNNWGRVEINDGTITSDADCTIKNRGGLRMNGGTVASTNPDAAVIDCNGDFGDTQINGGTIKGGKDGIRLADLGSSEVTLKNAAFENNTQSNIHLGADQTINIKKTFTGTATILTDDPSRGRHITMENEDLSYQNKLKLVSKNPGYIIGYKRGDDGVEYRYLADANGNIVNAVNAKATADLGAEEQELDTTTVVPEHTPVTVTANLPEGAEGAEFLGWSAVRDDGKELDWTPARDDPQTITFTMPDCNVTVEALYQGGNGDIDNPSGGGSSDVVAGIAAVALTGAAVWGIYETGTGIYRVLNMPGVPMPSNRAGLATLIWEKAGCPEPQTVKSFSDIDDTDLHLRQAASWMEEQGLMDDVKENEFRPYRYVTKLQTCLVWDKAKEKSLIS</sequence>
<accession>E2ZL72</accession>
<dbReference type="EMBL" id="AECU01000182">
    <property type="protein sequence ID" value="EFQ06098.1"/>
    <property type="molecule type" value="Genomic_DNA"/>
</dbReference>
<name>E2ZL72_9FIRM</name>
<reference evidence="1 2" key="1">
    <citation type="submission" date="2010-08" db="EMBL/GenBank/DDBJ databases">
        <authorList>
            <person name="Weinstock G."/>
            <person name="Sodergren E."/>
            <person name="Clifton S."/>
            <person name="Fulton L."/>
            <person name="Fulton B."/>
            <person name="Courtney L."/>
            <person name="Fronick C."/>
            <person name="Harrison M."/>
            <person name="Strong C."/>
            <person name="Farmer C."/>
            <person name="Delahaunty K."/>
            <person name="Markovic C."/>
            <person name="Hall O."/>
            <person name="Minx P."/>
            <person name="Tomlinson C."/>
            <person name="Mitreva M."/>
            <person name="Hou S."/>
            <person name="Chen J."/>
            <person name="Wollam A."/>
            <person name="Pepin K.H."/>
            <person name="Johnson M."/>
            <person name="Bhonagiri V."/>
            <person name="Zhang X."/>
            <person name="Suruliraj S."/>
            <person name="Warren W."/>
            <person name="Chinwalla A."/>
            <person name="Mardis E.R."/>
            <person name="Wilson R.K."/>
        </authorList>
    </citation>
    <scope>NUCLEOTIDE SEQUENCE [LARGE SCALE GENOMIC DNA]</scope>
    <source>
        <strain evidence="1 2">KLE1255</strain>
    </source>
</reference>
<dbReference type="HOGENOM" id="CLU_429462_0_0_9"/>
<organism evidence="1 2">
    <name type="scientific">Faecalibacterium cf. prausnitzii KLE1255</name>
    <dbReference type="NCBI Taxonomy" id="748224"/>
    <lineage>
        <taxon>Bacteria</taxon>
        <taxon>Bacillati</taxon>
        <taxon>Bacillota</taxon>
        <taxon>Clostridia</taxon>
        <taxon>Eubacteriales</taxon>
        <taxon>Oscillospiraceae</taxon>
        <taxon>Faecalibacterium</taxon>
    </lineage>
</organism>
<evidence type="ECO:0000313" key="2">
    <source>
        <dbReference type="Proteomes" id="UP000006028"/>
    </source>
</evidence>
<dbReference type="InterPro" id="IPR012332">
    <property type="entry name" value="Autotransporter_pectin_lyase_C"/>
</dbReference>